<dbReference type="PROSITE" id="PS51257">
    <property type="entry name" value="PROKAR_LIPOPROTEIN"/>
    <property type="match status" value="1"/>
</dbReference>
<dbReference type="PANTHER" id="PTHR30535:SF34">
    <property type="entry name" value="MOLYBDATE-BINDING PROTEIN MOLA"/>
    <property type="match status" value="1"/>
</dbReference>
<accession>A0ABU3NTN5</accession>
<dbReference type="Gene3D" id="1.20.58.2180">
    <property type="match status" value="1"/>
</dbReference>
<protein>
    <submittedName>
        <fullName evidence="4">ABC transporter substrate-binding protein</fullName>
    </submittedName>
</protein>
<organism evidence="4 5">
    <name type="scientific">Anaeroselena agilis</name>
    <dbReference type="NCBI Taxonomy" id="3063788"/>
    <lineage>
        <taxon>Bacteria</taxon>
        <taxon>Bacillati</taxon>
        <taxon>Bacillota</taxon>
        <taxon>Negativicutes</taxon>
        <taxon>Acetonemataceae</taxon>
        <taxon>Anaeroselena</taxon>
    </lineage>
</organism>
<dbReference type="PANTHER" id="PTHR30535">
    <property type="entry name" value="VITAMIN B12-BINDING PROTEIN"/>
    <property type="match status" value="1"/>
</dbReference>
<evidence type="ECO:0000256" key="2">
    <source>
        <dbReference type="SAM" id="SignalP"/>
    </source>
</evidence>
<dbReference type="SUPFAM" id="SSF53807">
    <property type="entry name" value="Helical backbone' metal receptor"/>
    <property type="match status" value="1"/>
</dbReference>
<comment type="similarity">
    <text evidence="1">Belongs to the bacterial solute-binding protein 8 family.</text>
</comment>
<dbReference type="InterPro" id="IPR002491">
    <property type="entry name" value="ABC_transptr_periplasmic_BD"/>
</dbReference>
<evidence type="ECO:0000256" key="1">
    <source>
        <dbReference type="ARBA" id="ARBA00008814"/>
    </source>
</evidence>
<keyword evidence="2" id="KW-0732">Signal</keyword>
<reference evidence="4 5" key="1">
    <citation type="submission" date="2023-07" db="EMBL/GenBank/DDBJ databases">
        <title>The novel representative of Negativicutes class, Anaeroselena agilis gen. nov. sp. nov.</title>
        <authorList>
            <person name="Prokofeva M.I."/>
            <person name="Elcheninov A.G."/>
            <person name="Klyukina A."/>
            <person name="Kublanov I.V."/>
            <person name="Frolov E.N."/>
            <person name="Podosokorskaya O.A."/>
        </authorList>
    </citation>
    <scope>NUCLEOTIDE SEQUENCE [LARGE SCALE GENOMIC DNA]</scope>
    <source>
        <strain evidence="4 5">4137-cl</strain>
    </source>
</reference>
<gene>
    <name evidence="4" type="ORF">Q4T40_00720</name>
</gene>
<sequence length="366" mass="40947">MRTQRHIWFVLLVALSLALAGCGQEQAMPAPVTKPGDRIVTDMAGRDVALPAKVKKVYAVSPVETVLLYTLAPDLQAGWSYHMAGRENLFILPEYRDLPVLGAWTAFSGTASVEEILKIKPDLILLAKPIGPAARTLADEIHQLTKLPVFVVDGSLTGMEQAYLYAGRALGREDRAARLAAYCRETLAMVRDKKPLLAGRKPVTVYYAEGAKGLETEPSGSWHAEIIEYVGGVNVAGVDVPKGGNIGRSPVSLEQLLLWDPELILISYFHDSENSSFPQIMGAAGWRDIRAVQSRRVYEIPHYPFNWFDRPPSVNRLIGIKWVANLLYPDVYPLDLRAEVKKFYALFYHYQLSEEETDRLLRRSQR</sequence>
<feature type="chain" id="PRO_5046550831" evidence="2">
    <location>
        <begin position="21"/>
        <end position="366"/>
    </location>
</feature>
<keyword evidence="5" id="KW-1185">Reference proteome</keyword>
<dbReference type="RefSeq" id="WP_413778338.1">
    <property type="nucleotide sequence ID" value="NZ_JAUOZS010000001.1"/>
</dbReference>
<dbReference type="InterPro" id="IPR050902">
    <property type="entry name" value="ABC_Transporter_SBP"/>
</dbReference>
<comment type="caution">
    <text evidence="4">The sequence shown here is derived from an EMBL/GenBank/DDBJ whole genome shotgun (WGS) entry which is preliminary data.</text>
</comment>
<dbReference type="EMBL" id="JAUOZS010000001">
    <property type="protein sequence ID" value="MDT8899770.1"/>
    <property type="molecule type" value="Genomic_DNA"/>
</dbReference>
<proteinExistence type="inferred from homology"/>
<feature type="domain" description="Fe/B12 periplasmic-binding" evidence="3">
    <location>
        <begin position="56"/>
        <end position="331"/>
    </location>
</feature>
<dbReference type="Gene3D" id="3.40.50.1980">
    <property type="entry name" value="Nitrogenase molybdenum iron protein domain"/>
    <property type="match status" value="2"/>
</dbReference>
<feature type="signal peptide" evidence="2">
    <location>
        <begin position="1"/>
        <end position="20"/>
    </location>
</feature>
<name>A0ABU3NTN5_9FIRM</name>
<dbReference type="Proteomes" id="UP001254848">
    <property type="component" value="Unassembled WGS sequence"/>
</dbReference>
<evidence type="ECO:0000313" key="4">
    <source>
        <dbReference type="EMBL" id="MDT8899770.1"/>
    </source>
</evidence>
<dbReference type="PROSITE" id="PS50983">
    <property type="entry name" value="FE_B12_PBP"/>
    <property type="match status" value="1"/>
</dbReference>
<evidence type="ECO:0000313" key="5">
    <source>
        <dbReference type="Proteomes" id="UP001254848"/>
    </source>
</evidence>
<evidence type="ECO:0000259" key="3">
    <source>
        <dbReference type="PROSITE" id="PS50983"/>
    </source>
</evidence>
<dbReference type="Pfam" id="PF01497">
    <property type="entry name" value="Peripla_BP_2"/>
    <property type="match status" value="1"/>
</dbReference>